<comment type="caution">
    <text evidence="2">The sequence shown here is derived from an EMBL/GenBank/DDBJ whole genome shotgun (WGS) entry which is preliminary data.</text>
</comment>
<evidence type="ECO:0000259" key="1">
    <source>
        <dbReference type="Pfam" id="PF13649"/>
    </source>
</evidence>
<dbReference type="OrthoDB" id="2013972at2759"/>
<sequence length="311" mass="35360">MGGCCSVMRRKGKRFLNINKFEVIEGRRYQILDDTNYALPNDIDEEERLDLQHDYMKLGFDGRNFSAPVDALLRRGAKVLDVGCGAGSWVLDLAKEYPNSYFVGLDIAPVVPPEKKPDNVEFIEYNVLDGLPYKSNSFDFVYARILLSVFTREQWTELAVPEYARVCKPGGWVELMEFDEALKGECENVDRLSKAWSDFADAKGLIASPGYEICDFLKQSNYFTNVNYEERHIPVGPMGSSKVADLGVRDWRDVYRALKLPLSMTMQVSAEHYDAIAELASQELMKSGCTWINMRAWGQKIDYGVDQFSSI</sequence>
<dbReference type="CDD" id="cd02440">
    <property type="entry name" value="AdoMet_MTases"/>
    <property type="match status" value="1"/>
</dbReference>
<evidence type="ECO:0000313" key="2">
    <source>
        <dbReference type="EMBL" id="CAG8556646.1"/>
    </source>
</evidence>
<gene>
    <name evidence="2" type="ORF">POCULU_LOCUS5298</name>
</gene>
<name>A0A9N9FRH5_9GLOM</name>
<dbReference type="PANTHER" id="PTHR43591:SF24">
    <property type="entry name" value="2-METHOXY-6-POLYPRENYL-1,4-BENZOQUINOL METHYLASE, MITOCHONDRIAL"/>
    <property type="match status" value="1"/>
</dbReference>
<dbReference type="InterPro" id="IPR041698">
    <property type="entry name" value="Methyltransf_25"/>
</dbReference>
<reference evidence="2" key="1">
    <citation type="submission" date="2021-06" db="EMBL/GenBank/DDBJ databases">
        <authorList>
            <person name="Kallberg Y."/>
            <person name="Tangrot J."/>
            <person name="Rosling A."/>
        </authorList>
    </citation>
    <scope>NUCLEOTIDE SEQUENCE</scope>
    <source>
        <strain evidence="2">IA702</strain>
    </source>
</reference>
<evidence type="ECO:0000313" key="3">
    <source>
        <dbReference type="Proteomes" id="UP000789572"/>
    </source>
</evidence>
<dbReference type="PANTHER" id="PTHR43591">
    <property type="entry name" value="METHYLTRANSFERASE"/>
    <property type="match status" value="1"/>
</dbReference>
<keyword evidence="3" id="KW-1185">Reference proteome</keyword>
<organism evidence="2 3">
    <name type="scientific">Paraglomus occultum</name>
    <dbReference type="NCBI Taxonomy" id="144539"/>
    <lineage>
        <taxon>Eukaryota</taxon>
        <taxon>Fungi</taxon>
        <taxon>Fungi incertae sedis</taxon>
        <taxon>Mucoromycota</taxon>
        <taxon>Glomeromycotina</taxon>
        <taxon>Glomeromycetes</taxon>
        <taxon>Paraglomerales</taxon>
        <taxon>Paraglomeraceae</taxon>
        <taxon>Paraglomus</taxon>
    </lineage>
</organism>
<feature type="domain" description="Methyltransferase" evidence="1">
    <location>
        <begin position="79"/>
        <end position="171"/>
    </location>
</feature>
<dbReference type="GO" id="GO:0008168">
    <property type="term" value="F:methyltransferase activity"/>
    <property type="evidence" value="ECO:0007669"/>
    <property type="project" value="TreeGrafter"/>
</dbReference>
<dbReference type="AlphaFoldDB" id="A0A9N9FRH5"/>
<protein>
    <submittedName>
        <fullName evidence="2">10915_t:CDS:1</fullName>
    </submittedName>
</protein>
<proteinExistence type="predicted"/>
<dbReference type="Pfam" id="PF13649">
    <property type="entry name" value="Methyltransf_25"/>
    <property type="match status" value="1"/>
</dbReference>
<dbReference type="InterPro" id="IPR029063">
    <property type="entry name" value="SAM-dependent_MTases_sf"/>
</dbReference>
<dbReference type="Gene3D" id="3.40.50.150">
    <property type="entry name" value="Vaccinia Virus protein VP39"/>
    <property type="match status" value="1"/>
</dbReference>
<dbReference type="Proteomes" id="UP000789572">
    <property type="component" value="Unassembled WGS sequence"/>
</dbReference>
<accession>A0A9N9FRH5</accession>
<dbReference type="SUPFAM" id="SSF53335">
    <property type="entry name" value="S-adenosyl-L-methionine-dependent methyltransferases"/>
    <property type="match status" value="1"/>
</dbReference>
<dbReference type="EMBL" id="CAJVPJ010000791">
    <property type="protein sequence ID" value="CAG8556646.1"/>
    <property type="molecule type" value="Genomic_DNA"/>
</dbReference>